<name>A0A7R9D5N6_TIMCR</name>
<accession>A0A7R9D5N6</accession>
<protein>
    <submittedName>
        <fullName evidence="1">Uncharacterized protein</fullName>
    </submittedName>
</protein>
<gene>
    <name evidence="1" type="ORF">TCEB3V08_LOCUS9133</name>
</gene>
<dbReference type="AlphaFoldDB" id="A0A7R9D5N6"/>
<reference evidence="1" key="1">
    <citation type="submission" date="2020-11" db="EMBL/GenBank/DDBJ databases">
        <authorList>
            <person name="Tran Van P."/>
        </authorList>
    </citation>
    <scope>NUCLEOTIDE SEQUENCE</scope>
</reference>
<proteinExistence type="predicted"/>
<evidence type="ECO:0000313" key="1">
    <source>
        <dbReference type="EMBL" id="CAD7407669.1"/>
    </source>
</evidence>
<sequence>MLLYETPACLLNRCEYLIGMKKGQETNRVYSVSQSSIKIKAEKNDVTGLRLIAFHPINQMDISAYIQASSQEHLKTFCSGAQFARSQLAAPSCSRPPTARTTLNILERAHNITDPPQKAWTSYTYLYWCLHSDSRSLVSGLSATLILSQNKILFHCCMVQFLHSVAQLHLQMRFGGRSAKPQVVLRELGQNFLHSATHCLIRNVNPRFSGKEKPPPVHPIEIQTSISPSSAVELNMTSALANYATEAEEEELPTSMAAWFNALLSCWIRLPKMGRSRLDDSLGFIEADSISP</sequence>
<dbReference type="EMBL" id="OC320266">
    <property type="protein sequence ID" value="CAD7407669.1"/>
    <property type="molecule type" value="Genomic_DNA"/>
</dbReference>
<organism evidence="1">
    <name type="scientific">Timema cristinae</name>
    <name type="common">Walking stick</name>
    <dbReference type="NCBI Taxonomy" id="61476"/>
    <lineage>
        <taxon>Eukaryota</taxon>
        <taxon>Metazoa</taxon>
        <taxon>Ecdysozoa</taxon>
        <taxon>Arthropoda</taxon>
        <taxon>Hexapoda</taxon>
        <taxon>Insecta</taxon>
        <taxon>Pterygota</taxon>
        <taxon>Neoptera</taxon>
        <taxon>Polyneoptera</taxon>
        <taxon>Phasmatodea</taxon>
        <taxon>Timematodea</taxon>
        <taxon>Timematoidea</taxon>
        <taxon>Timematidae</taxon>
        <taxon>Timema</taxon>
    </lineage>
</organism>